<evidence type="ECO:0000313" key="2">
    <source>
        <dbReference type="Proteomes" id="UP001156881"/>
    </source>
</evidence>
<dbReference type="Proteomes" id="UP001156881">
    <property type="component" value="Unassembled WGS sequence"/>
</dbReference>
<protein>
    <recommendedName>
        <fullName evidence="3">DUF3077 domain-containing protein</fullName>
    </recommendedName>
</protein>
<comment type="caution">
    <text evidence="1">The sequence shown here is derived from an EMBL/GenBank/DDBJ whole genome shotgun (WGS) entry which is preliminary data.</text>
</comment>
<keyword evidence="2" id="KW-1185">Reference proteome</keyword>
<sequence length="95" mass="10024">MEPPMPSSHINPAEISGPVAGDATFYLALRSLPIWQHALVPALSAAVDTMIESGDLSVATAEALDDLGQFCQRLGAAIIDERIRRGLPMPSGPDD</sequence>
<accession>A0ABQ6D5H9</accession>
<dbReference type="EMBL" id="BSPG01000024">
    <property type="protein sequence ID" value="GLS45549.1"/>
    <property type="molecule type" value="Genomic_DNA"/>
</dbReference>
<proteinExistence type="predicted"/>
<reference evidence="2" key="1">
    <citation type="journal article" date="2019" name="Int. J. Syst. Evol. Microbiol.">
        <title>The Global Catalogue of Microorganisms (GCM) 10K type strain sequencing project: providing services to taxonomists for standard genome sequencing and annotation.</title>
        <authorList>
            <consortium name="The Broad Institute Genomics Platform"/>
            <consortium name="The Broad Institute Genome Sequencing Center for Infectious Disease"/>
            <person name="Wu L."/>
            <person name="Ma J."/>
        </authorList>
    </citation>
    <scope>NUCLEOTIDE SEQUENCE [LARGE SCALE GENOMIC DNA]</scope>
    <source>
        <strain evidence="2">NBRC 107710</strain>
    </source>
</reference>
<organism evidence="1 2">
    <name type="scientific">Methylobacterium brachythecii</name>
    <dbReference type="NCBI Taxonomy" id="1176177"/>
    <lineage>
        <taxon>Bacteria</taxon>
        <taxon>Pseudomonadati</taxon>
        <taxon>Pseudomonadota</taxon>
        <taxon>Alphaproteobacteria</taxon>
        <taxon>Hyphomicrobiales</taxon>
        <taxon>Methylobacteriaceae</taxon>
        <taxon>Methylobacterium</taxon>
    </lineage>
</organism>
<gene>
    <name evidence="1" type="ORF">GCM10007884_35400</name>
</gene>
<evidence type="ECO:0000313" key="1">
    <source>
        <dbReference type="EMBL" id="GLS45549.1"/>
    </source>
</evidence>
<name>A0ABQ6D5H9_9HYPH</name>
<evidence type="ECO:0008006" key="3">
    <source>
        <dbReference type="Google" id="ProtNLM"/>
    </source>
</evidence>